<evidence type="ECO:0008006" key="4">
    <source>
        <dbReference type="Google" id="ProtNLM"/>
    </source>
</evidence>
<proteinExistence type="predicted"/>
<dbReference type="InterPro" id="IPR011044">
    <property type="entry name" value="Quino_amine_DH_bsu"/>
</dbReference>
<gene>
    <name evidence="2" type="ORF">K1X13_14660</name>
</gene>
<dbReference type="Gene3D" id="2.130.10.10">
    <property type="entry name" value="YVTN repeat-like/Quinoprotein amine dehydrogenase"/>
    <property type="match status" value="1"/>
</dbReference>
<accession>A0ABS7RNN9</accession>
<dbReference type="InterPro" id="IPR015943">
    <property type="entry name" value="WD40/YVTN_repeat-like_dom_sf"/>
</dbReference>
<name>A0ABS7RNN9_9ACTN</name>
<evidence type="ECO:0000256" key="1">
    <source>
        <dbReference type="SAM" id="MobiDB-lite"/>
    </source>
</evidence>
<dbReference type="RefSeq" id="WP_221025758.1">
    <property type="nucleotide sequence ID" value="NZ_JAIEZQ010000002.1"/>
</dbReference>
<keyword evidence="3" id="KW-1185">Reference proteome</keyword>
<protein>
    <recommendedName>
        <fullName evidence="4">LVIVD repeat-containing protein</fullName>
    </recommendedName>
</protein>
<sequence length="492" mass="53031">MTRAPEHPNRRALLLRLVALVGVAALGAGLLATTSSAQGDVPLTAVPRADCGPGSRPETSIQGRVPAGDYRTGRAQKGYTCNARLVGHHGQSGGFKVLRYVDRAGHRCAYYDSTLMLPVDVPYNVGAEGTGVIALDMSDPSRPRRTANLVTPAMQSPHESLLLNKRRGLLVAVTGNAATNAGVLDVYDVRGDCRTPRLLSSTPAGLLGHESGFASDGRTFYVASASGQTLTAVDLTDPRLPRPIWTRAGVVYHGMRVSGDGNRLYVAEIGEPGDGVLSNGGLVVLDVSQIQARRPDPEVPVVSKLAWRSGSIPQVPIPITIRGHEYLFEVDEFANYRIDSPELYNPDAEVGAARLIDIDDERRPRVVSNIRLQVNQPWARRGASQDDPGAQSPVQGYAGHYCSVPRAVDPKLVACSFIASGLRIFDIRDPRNPREVGYFNRPLAPGVKPGKEGAHAMSAPAWDMKRRQVWYTDGNTGFFAVRLTNGIAPRGW</sequence>
<evidence type="ECO:0000313" key="3">
    <source>
        <dbReference type="Proteomes" id="UP000754710"/>
    </source>
</evidence>
<dbReference type="PROSITE" id="PS51318">
    <property type="entry name" value="TAT"/>
    <property type="match status" value="1"/>
</dbReference>
<organism evidence="2 3">
    <name type="scientific">Nocardioides jiangsuensis</name>
    <dbReference type="NCBI Taxonomy" id="2866161"/>
    <lineage>
        <taxon>Bacteria</taxon>
        <taxon>Bacillati</taxon>
        <taxon>Actinomycetota</taxon>
        <taxon>Actinomycetes</taxon>
        <taxon>Propionibacteriales</taxon>
        <taxon>Nocardioidaceae</taxon>
        <taxon>Nocardioides</taxon>
    </lineage>
</organism>
<evidence type="ECO:0000313" key="2">
    <source>
        <dbReference type="EMBL" id="MBY9076074.1"/>
    </source>
</evidence>
<comment type="caution">
    <text evidence="2">The sequence shown here is derived from an EMBL/GenBank/DDBJ whole genome shotgun (WGS) entry which is preliminary data.</text>
</comment>
<dbReference type="SUPFAM" id="SSF50969">
    <property type="entry name" value="YVTN repeat-like/Quinoprotein amine dehydrogenase"/>
    <property type="match status" value="1"/>
</dbReference>
<dbReference type="EMBL" id="JAIEZQ010000002">
    <property type="protein sequence ID" value="MBY9076074.1"/>
    <property type="molecule type" value="Genomic_DNA"/>
</dbReference>
<feature type="region of interest" description="Disordered" evidence="1">
    <location>
        <begin position="48"/>
        <end position="69"/>
    </location>
</feature>
<dbReference type="Proteomes" id="UP000754710">
    <property type="component" value="Unassembled WGS sequence"/>
</dbReference>
<reference evidence="2 3" key="1">
    <citation type="submission" date="2021-08" db="EMBL/GenBank/DDBJ databases">
        <title>Nocardioides bacterium WL0053 sp. nov., isolated from the sediment.</title>
        <authorList>
            <person name="Wang L."/>
            <person name="Zhang D."/>
            <person name="Zhang A."/>
        </authorList>
    </citation>
    <scope>NUCLEOTIDE SEQUENCE [LARGE SCALE GENOMIC DNA]</scope>
    <source>
        <strain evidence="2 3">WL0053</strain>
    </source>
</reference>
<dbReference type="InterPro" id="IPR006311">
    <property type="entry name" value="TAT_signal"/>
</dbReference>